<keyword evidence="5" id="KW-1185">Reference proteome</keyword>
<feature type="signal peptide" evidence="2">
    <location>
        <begin position="1"/>
        <end position="30"/>
    </location>
</feature>
<dbReference type="Proteomes" id="UP001449657">
    <property type="component" value="Chromosome"/>
</dbReference>
<organism evidence="4 5">
    <name type="scientific">Chitinophaga caseinilytica</name>
    <dbReference type="NCBI Taxonomy" id="2267521"/>
    <lineage>
        <taxon>Bacteria</taxon>
        <taxon>Pseudomonadati</taxon>
        <taxon>Bacteroidota</taxon>
        <taxon>Chitinophagia</taxon>
        <taxon>Chitinophagales</taxon>
        <taxon>Chitinophagaceae</taxon>
        <taxon>Chitinophaga</taxon>
    </lineage>
</organism>
<dbReference type="InterPro" id="IPR012336">
    <property type="entry name" value="Thioredoxin-like_fold"/>
</dbReference>
<dbReference type="InterPro" id="IPR017937">
    <property type="entry name" value="Thioredoxin_CS"/>
</dbReference>
<reference evidence="4 5" key="1">
    <citation type="submission" date="2024-03" db="EMBL/GenBank/DDBJ databases">
        <title>Chitinophaga caseinilytica sp. nov., a casein hydrolysing bacterium isolated from forest soil.</title>
        <authorList>
            <person name="Lee D.S."/>
            <person name="Han D.M."/>
            <person name="Baek J.H."/>
            <person name="Choi D.G."/>
            <person name="Jeon J.H."/>
            <person name="Jeon C.O."/>
        </authorList>
    </citation>
    <scope>NUCLEOTIDE SEQUENCE [LARGE SCALE GENOMIC DNA]</scope>
    <source>
        <strain evidence="4 5">KACC 19118</strain>
    </source>
</reference>
<dbReference type="InterPro" id="IPR036249">
    <property type="entry name" value="Thioredoxin-like_sf"/>
</dbReference>
<name>A0ABZ2ZDR0_9BACT</name>
<evidence type="ECO:0000256" key="2">
    <source>
        <dbReference type="SAM" id="SignalP"/>
    </source>
</evidence>
<dbReference type="PROSITE" id="PS51352">
    <property type="entry name" value="THIOREDOXIN_2"/>
    <property type="match status" value="1"/>
</dbReference>
<dbReference type="SUPFAM" id="SSF52833">
    <property type="entry name" value="Thioredoxin-like"/>
    <property type="match status" value="1"/>
</dbReference>
<proteinExistence type="predicted"/>
<feature type="chain" id="PRO_5046724630" evidence="2">
    <location>
        <begin position="31"/>
        <end position="413"/>
    </location>
</feature>
<keyword evidence="2" id="KW-0732">Signal</keyword>
<evidence type="ECO:0000256" key="1">
    <source>
        <dbReference type="ARBA" id="ARBA00023284"/>
    </source>
</evidence>
<dbReference type="Pfam" id="PF13098">
    <property type="entry name" value="Thioredoxin_2"/>
    <property type="match status" value="1"/>
</dbReference>
<dbReference type="InterPro" id="IPR013766">
    <property type="entry name" value="Thioredoxin_domain"/>
</dbReference>
<protein>
    <submittedName>
        <fullName evidence="4">Thioredoxin fold domain-containing protein</fullName>
    </submittedName>
</protein>
<evidence type="ECO:0000259" key="3">
    <source>
        <dbReference type="PROSITE" id="PS51352"/>
    </source>
</evidence>
<evidence type="ECO:0000313" key="4">
    <source>
        <dbReference type="EMBL" id="WZN48851.1"/>
    </source>
</evidence>
<accession>A0ABZ2ZDR0</accession>
<dbReference type="EMBL" id="CP150096">
    <property type="protein sequence ID" value="WZN48851.1"/>
    <property type="molecule type" value="Genomic_DNA"/>
</dbReference>
<keyword evidence="1" id="KW-0676">Redox-active center</keyword>
<dbReference type="PANTHER" id="PTHR32234">
    <property type="entry name" value="THIOL:DISULFIDE INTERCHANGE PROTEIN DSBD"/>
    <property type="match status" value="1"/>
</dbReference>
<dbReference type="PANTHER" id="PTHR32234:SF0">
    <property type="entry name" value="THIOL:DISULFIDE INTERCHANGE PROTEIN DSBD"/>
    <property type="match status" value="1"/>
</dbReference>
<evidence type="ECO:0000313" key="5">
    <source>
        <dbReference type="Proteomes" id="UP001449657"/>
    </source>
</evidence>
<dbReference type="PROSITE" id="PS00194">
    <property type="entry name" value="THIOREDOXIN_1"/>
    <property type="match status" value="1"/>
</dbReference>
<dbReference type="RefSeq" id="WP_341843430.1">
    <property type="nucleotide sequence ID" value="NZ_CP149792.1"/>
</dbReference>
<gene>
    <name evidence="4" type="ORF">WJU22_11775</name>
</gene>
<dbReference type="Gene3D" id="3.40.30.10">
    <property type="entry name" value="Glutaredoxin"/>
    <property type="match status" value="1"/>
</dbReference>
<sequence>MKRLFNRPLRLKWVALQMAIALLAAVSTHAQGINFRNELTYEEVQALAKREHKGIFIDFYTTWCGPCKHMTRYIFTMEKVGAYMNEHYISVKIQVDSTAADNAFVRRWRESARMLATRYKVKSYPTMVYLEANGTPVNRIVGAFGSDDFLQSARQGRTRDSGYYALKTRFTSGERSPEQLRAFALSGKSVGDPAADTAADIYLRTVKDTFSPEYLALLQEFTHKTTDPGFKLLMEEPSKVNAVLGQGVAQQLAFGIILNTVRFSKDKGPSLKEKYPEKADQIIQYAKLIEARDSFDSTSLFAAAKSYLSRYEKEISFEDLSGISFAATSMYTDASRLEQVLAWLEPTRQDTSSNMYPYARAMLLYELHRKEEALQQMDVAISRAEAFPERMFRAVREEMVKGGSLKDFSFILE</sequence>
<feature type="domain" description="Thioredoxin" evidence="3">
    <location>
        <begin position="18"/>
        <end position="158"/>
    </location>
</feature>